<evidence type="ECO:0000313" key="1">
    <source>
        <dbReference type="EMBL" id="CNW23622.1"/>
    </source>
</evidence>
<dbReference type="AlphaFoldDB" id="A0A655FUU5"/>
<reference evidence="1 2" key="1">
    <citation type="submission" date="2015-03" db="EMBL/GenBank/DDBJ databases">
        <authorList>
            <consortium name="Pathogen Informatics"/>
        </authorList>
    </citation>
    <scope>NUCLEOTIDE SEQUENCE [LARGE SCALE GENOMIC DNA]</scope>
    <source>
        <strain evidence="1 2">D00501624</strain>
    </source>
</reference>
<evidence type="ECO:0000313" key="2">
    <source>
        <dbReference type="Proteomes" id="UP000039217"/>
    </source>
</evidence>
<gene>
    <name evidence="1" type="ORF">ERS007661_03705</name>
</gene>
<accession>A0A655FUU5</accession>
<dbReference type="EMBL" id="CQQC01001777">
    <property type="protein sequence ID" value="CNW23622.1"/>
    <property type="molecule type" value="Genomic_DNA"/>
</dbReference>
<protein>
    <submittedName>
        <fullName evidence="1">Uncharacterized protein</fullName>
    </submittedName>
</protein>
<dbReference type="Proteomes" id="UP000039217">
    <property type="component" value="Unassembled WGS sequence"/>
</dbReference>
<sequence length="210" mass="23831">MARDVGAGYRHRTHLTQQLDGDRVQRHSQHHGAMGIAKIPLQRRRLHDHQAERAGPECANQFAGTVGHRVDQPLDRVPRADQHTYRHIATPPLCRQQRGHRGAVEGVGADPIHRVRRHHHQLARLDCPYRRDDSTRTLLGVGAVERLSQWRRFSSSLRSASSLARVNGAVLPCKREVPPPHRRHKPRPSGQIFPGLYVHEKFCAADQIDS</sequence>
<proteinExistence type="predicted"/>
<name>A0A655FUU5_MYCTX</name>
<organism evidence="1 2">
    <name type="scientific">Mycobacterium tuberculosis</name>
    <dbReference type="NCBI Taxonomy" id="1773"/>
    <lineage>
        <taxon>Bacteria</taxon>
        <taxon>Bacillati</taxon>
        <taxon>Actinomycetota</taxon>
        <taxon>Actinomycetes</taxon>
        <taxon>Mycobacteriales</taxon>
        <taxon>Mycobacteriaceae</taxon>
        <taxon>Mycobacterium</taxon>
        <taxon>Mycobacterium tuberculosis complex</taxon>
    </lineage>
</organism>